<comment type="caution">
    <text evidence="5">The sequence shown here is derived from an EMBL/GenBank/DDBJ whole genome shotgun (WGS) entry which is preliminary data.</text>
</comment>
<evidence type="ECO:0000256" key="2">
    <source>
        <dbReference type="ARBA" id="ARBA00023002"/>
    </source>
</evidence>
<keyword evidence="6" id="KW-1185">Reference proteome</keyword>
<evidence type="ECO:0000313" key="5">
    <source>
        <dbReference type="EMBL" id="MXR37684.1"/>
    </source>
</evidence>
<evidence type="ECO:0000259" key="4">
    <source>
        <dbReference type="SMART" id="SM00822"/>
    </source>
</evidence>
<gene>
    <name evidence="5" type="ORF">GQF02_11940</name>
</gene>
<dbReference type="CDD" id="cd05233">
    <property type="entry name" value="SDR_c"/>
    <property type="match status" value="1"/>
</dbReference>
<dbReference type="InterPro" id="IPR002347">
    <property type="entry name" value="SDR_fam"/>
</dbReference>
<dbReference type="Gene3D" id="3.40.50.720">
    <property type="entry name" value="NAD(P)-binding Rossmann-like Domain"/>
    <property type="match status" value="1"/>
</dbReference>
<reference evidence="5 6" key="1">
    <citation type="submission" date="2019-12" db="EMBL/GenBank/DDBJ databases">
        <title>Neisseriaceae gen. nov. sp. Genome sequencing and assembly.</title>
        <authorList>
            <person name="Liu Z."/>
            <person name="Li A."/>
        </authorList>
    </citation>
    <scope>NUCLEOTIDE SEQUENCE [LARGE SCALE GENOMIC DNA]</scope>
    <source>
        <strain evidence="5 6">B2N2-7</strain>
    </source>
</reference>
<protein>
    <submittedName>
        <fullName evidence="5">SDR family oxidoreductase</fullName>
    </submittedName>
</protein>
<keyword evidence="2" id="KW-0560">Oxidoreductase</keyword>
<dbReference type="RefSeq" id="WP_124736508.1">
    <property type="nucleotide sequence ID" value="NZ_WSSB01000011.1"/>
</dbReference>
<dbReference type="AlphaFoldDB" id="A0A845BR22"/>
<dbReference type="PRINTS" id="PR00081">
    <property type="entry name" value="GDHRDH"/>
</dbReference>
<dbReference type="PRINTS" id="PR00080">
    <property type="entry name" value="SDRFAMILY"/>
</dbReference>
<dbReference type="GO" id="GO:0016020">
    <property type="term" value="C:membrane"/>
    <property type="evidence" value="ECO:0007669"/>
    <property type="project" value="TreeGrafter"/>
</dbReference>
<dbReference type="Proteomes" id="UP000467214">
    <property type="component" value="Unassembled WGS sequence"/>
</dbReference>
<dbReference type="InterPro" id="IPR036291">
    <property type="entry name" value="NAD(P)-bd_dom_sf"/>
</dbReference>
<organism evidence="5 6">
    <name type="scientific">Craterilacuibacter sinensis</name>
    <dbReference type="NCBI Taxonomy" id="2686017"/>
    <lineage>
        <taxon>Bacteria</taxon>
        <taxon>Pseudomonadati</taxon>
        <taxon>Pseudomonadota</taxon>
        <taxon>Betaproteobacteria</taxon>
        <taxon>Neisseriales</taxon>
        <taxon>Neisseriaceae</taxon>
        <taxon>Craterilacuibacter</taxon>
    </lineage>
</organism>
<dbReference type="SUPFAM" id="SSF51735">
    <property type="entry name" value="NAD(P)-binding Rossmann-fold domains"/>
    <property type="match status" value="1"/>
</dbReference>
<accession>A0A845BR22</accession>
<sequence>MKKARTFVVTGASGGIGGAIAHALAAAGHKLILTGRDTGRLAALAAALPDSTDALWVSADLTKASGRAALLDACRDSAGISGLVNVAGSGHFALFEQMTEAEIEQLVATNLSAPMLVTQALLPLLQQSGDADIVNIGSTFGSLGFPGQTVYSATKFGLYGFNEALRREMTGQPLRVHYIAPRATRTALNSDSVNALNREMGNASDSPEMVASAVMAALASGRSGRRYIGWPEKLFARLNLLCPAIVDKALGGKIALIRRHAKRQP</sequence>
<comment type="similarity">
    <text evidence="1 3">Belongs to the short-chain dehydrogenases/reductases (SDR) family.</text>
</comment>
<dbReference type="EMBL" id="WSSB01000011">
    <property type="protein sequence ID" value="MXR37684.1"/>
    <property type="molecule type" value="Genomic_DNA"/>
</dbReference>
<proteinExistence type="inferred from homology"/>
<dbReference type="PROSITE" id="PS00061">
    <property type="entry name" value="ADH_SHORT"/>
    <property type="match status" value="1"/>
</dbReference>
<dbReference type="InterPro" id="IPR020904">
    <property type="entry name" value="Sc_DH/Rdtase_CS"/>
</dbReference>
<name>A0A845BR22_9NEIS</name>
<evidence type="ECO:0000256" key="3">
    <source>
        <dbReference type="RuleBase" id="RU000363"/>
    </source>
</evidence>
<dbReference type="SMART" id="SM00822">
    <property type="entry name" value="PKS_KR"/>
    <property type="match status" value="1"/>
</dbReference>
<feature type="domain" description="Ketoreductase" evidence="4">
    <location>
        <begin position="5"/>
        <end position="194"/>
    </location>
</feature>
<dbReference type="GO" id="GO:0016491">
    <property type="term" value="F:oxidoreductase activity"/>
    <property type="evidence" value="ECO:0007669"/>
    <property type="project" value="UniProtKB-KW"/>
</dbReference>
<evidence type="ECO:0000313" key="6">
    <source>
        <dbReference type="Proteomes" id="UP000467214"/>
    </source>
</evidence>
<dbReference type="PANTHER" id="PTHR44196:SF1">
    <property type="entry name" value="DEHYDROGENASE_REDUCTASE SDR FAMILY MEMBER 7B"/>
    <property type="match status" value="1"/>
</dbReference>
<dbReference type="InterPro" id="IPR057326">
    <property type="entry name" value="KR_dom"/>
</dbReference>
<evidence type="ECO:0000256" key="1">
    <source>
        <dbReference type="ARBA" id="ARBA00006484"/>
    </source>
</evidence>
<dbReference type="NCBIfam" id="NF006565">
    <property type="entry name" value="PRK09072.1"/>
    <property type="match status" value="1"/>
</dbReference>
<dbReference type="Pfam" id="PF00106">
    <property type="entry name" value="adh_short"/>
    <property type="match status" value="1"/>
</dbReference>
<dbReference type="PANTHER" id="PTHR44196">
    <property type="entry name" value="DEHYDROGENASE/REDUCTASE SDR FAMILY MEMBER 7B"/>
    <property type="match status" value="1"/>
</dbReference>